<reference evidence="2 3" key="1">
    <citation type="submission" date="2019-02" db="EMBL/GenBank/DDBJ databases">
        <title>Deep-cultivation of Planctomycetes and their phenomic and genomic characterization uncovers novel biology.</title>
        <authorList>
            <person name="Wiegand S."/>
            <person name="Jogler M."/>
            <person name="Boedeker C."/>
            <person name="Pinto D."/>
            <person name="Vollmers J."/>
            <person name="Rivas-Marin E."/>
            <person name="Kohn T."/>
            <person name="Peeters S.H."/>
            <person name="Heuer A."/>
            <person name="Rast P."/>
            <person name="Oberbeckmann S."/>
            <person name="Bunk B."/>
            <person name="Jeske O."/>
            <person name="Meyerdierks A."/>
            <person name="Storesund J.E."/>
            <person name="Kallscheuer N."/>
            <person name="Luecker S."/>
            <person name="Lage O.M."/>
            <person name="Pohl T."/>
            <person name="Merkel B.J."/>
            <person name="Hornburger P."/>
            <person name="Mueller R.-W."/>
            <person name="Bruemmer F."/>
            <person name="Labrenz M."/>
            <person name="Spormann A.M."/>
            <person name="Op den Camp H."/>
            <person name="Overmann J."/>
            <person name="Amann R."/>
            <person name="Jetten M.S.M."/>
            <person name="Mascher T."/>
            <person name="Medema M.H."/>
            <person name="Devos D.P."/>
            <person name="Kaster A.-K."/>
            <person name="Ovreas L."/>
            <person name="Rohde M."/>
            <person name="Galperin M.Y."/>
            <person name="Jogler C."/>
        </authorList>
    </citation>
    <scope>NUCLEOTIDE SEQUENCE [LARGE SCALE GENOMIC DNA]</scope>
    <source>
        <strain evidence="2 3">Poly30</strain>
    </source>
</reference>
<dbReference type="SUPFAM" id="SSF48371">
    <property type="entry name" value="ARM repeat"/>
    <property type="match status" value="1"/>
</dbReference>
<dbReference type="AlphaFoldDB" id="A0A518EMH3"/>
<dbReference type="Proteomes" id="UP000320390">
    <property type="component" value="Chromosome"/>
</dbReference>
<organism evidence="2 3">
    <name type="scientific">Saltatorellus ferox</name>
    <dbReference type="NCBI Taxonomy" id="2528018"/>
    <lineage>
        <taxon>Bacteria</taxon>
        <taxon>Pseudomonadati</taxon>
        <taxon>Planctomycetota</taxon>
        <taxon>Planctomycetia</taxon>
        <taxon>Planctomycetia incertae sedis</taxon>
        <taxon>Saltatorellus</taxon>
    </lineage>
</organism>
<protein>
    <recommendedName>
        <fullName evidence="4">HEAT repeat protein</fullName>
    </recommendedName>
</protein>
<keyword evidence="1" id="KW-0732">Signal</keyword>
<sequence length="298" mass="32567" precursor="true">MISPSIALLVFGASLPAGPALAAPGSSSWVHAPAAAALADVCEDCGKGKICKAHRAHDKEVIDRLEPDLESEDVEVRMRALREVAALAREHENAPSKEAAEVLAAALEDDKLVVQREAFRLLADRQHPETAVTAYVERLKWFKGHMWTLVADMTGPNQEHGDAGAAMDVLETAVGVGQGLRDDRVVDALAGLLNAFPNEMKGEPVALSACRALLYLGTKDAAESVIKQFDSQMDDSKRRQIHFALKTFANRLEIEETPEYGENAQSEWTAWLRKNQRSLPKKLGKWTGPPSEDDESPR</sequence>
<evidence type="ECO:0000313" key="2">
    <source>
        <dbReference type="EMBL" id="QDV05287.1"/>
    </source>
</evidence>
<proteinExistence type="predicted"/>
<evidence type="ECO:0000313" key="3">
    <source>
        <dbReference type="Proteomes" id="UP000320390"/>
    </source>
</evidence>
<evidence type="ECO:0008006" key="4">
    <source>
        <dbReference type="Google" id="ProtNLM"/>
    </source>
</evidence>
<dbReference type="EMBL" id="CP036434">
    <property type="protein sequence ID" value="QDV05287.1"/>
    <property type="molecule type" value="Genomic_DNA"/>
</dbReference>
<dbReference type="Gene3D" id="1.25.10.10">
    <property type="entry name" value="Leucine-rich Repeat Variant"/>
    <property type="match status" value="1"/>
</dbReference>
<keyword evidence="3" id="KW-1185">Reference proteome</keyword>
<dbReference type="InterPro" id="IPR016024">
    <property type="entry name" value="ARM-type_fold"/>
</dbReference>
<feature type="chain" id="PRO_5021856074" description="HEAT repeat protein" evidence="1">
    <location>
        <begin position="23"/>
        <end position="298"/>
    </location>
</feature>
<name>A0A518EMH3_9BACT</name>
<feature type="signal peptide" evidence="1">
    <location>
        <begin position="1"/>
        <end position="22"/>
    </location>
</feature>
<gene>
    <name evidence="2" type="ORF">Poly30_07830</name>
</gene>
<dbReference type="InterPro" id="IPR011989">
    <property type="entry name" value="ARM-like"/>
</dbReference>
<evidence type="ECO:0000256" key="1">
    <source>
        <dbReference type="SAM" id="SignalP"/>
    </source>
</evidence>
<dbReference type="RefSeq" id="WP_145194702.1">
    <property type="nucleotide sequence ID" value="NZ_CP036434.1"/>
</dbReference>
<accession>A0A518EMH3</accession>